<keyword evidence="2" id="KW-1185">Reference proteome</keyword>
<evidence type="ECO:0000313" key="1">
    <source>
        <dbReference type="EMBL" id="GKX31175.1"/>
    </source>
</evidence>
<evidence type="ECO:0000313" key="2">
    <source>
        <dbReference type="Proteomes" id="UP001144256"/>
    </source>
</evidence>
<accession>A0A9W5YES1</accession>
<dbReference type="RefSeq" id="WP_281817961.1">
    <property type="nucleotide sequence ID" value="NZ_BRLB01000014.1"/>
</dbReference>
<proteinExistence type="predicted"/>
<dbReference type="AlphaFoldDB" id="A0A9W5YES1"/>
<reference evidence="1" key="1">
    <citation type="submission" date="2022-06" db="EMBL/GenBank/DDBJ databases">
        <title>Vallitalea longa sp. nov., an anaerobic bacterium isolated from marine sediment.</title>
        <authorList>
            <person name="Hirano S."/>
            <person name="Terahara T."/>
            <person name="Mori K."/>
            <person name="Hamada M."/>
            <person name="Matsumoto R."/>
            <person name="Kobayashi T."/>
        </authorList>
    </citation>
    <scope>NUCLEOTIDE SEQUENCE</scope>
    <source>
        <strain evidence="1">SH18-1</strain>
    </source>
</reference>
<protein>
    <submittedName>
        <fullName evidence="1">Uncharacterized protein</fullName>
    </submittedName>
</protein>
<dbReference type="EMBL" id="BRLB01000014">
    <property type="protein sequence ID" value="GKX31175.1"/>
    <property type="molecule type" value="Genomic_DNA"/>
</dbReference>
<comment type="caution">
    <text evidence="1">The sequence shown here is derived from an EMBL/GenBank/DDBJ whole genome shotgun (WGS) entry which is preliminary data.</text>
</comment>
<name>A0A9W5YES1_9FIRM</name>
<gene>
    <name evidence="1" type="ORF">SH1V18_36550</name>
</gene>
<organism evidence="1 2">
    <name type="scientific">Vallitalea longa</name>
    <dbReference type="NCBI Taxonomy" id="2936439"/>
    <lineage>
        <taxon>Bacteria</taxon>
        <taxon>Bacillati</taxon>
        <taxon>Bacillota</taxon>
        <taxon>Clostridia</taxon>
        <taxon>Lachnospirales</taxon>
        <taxon>Vallitaleaceae</taxon>
        <taxon>Vallitalea</taxon>
    </lineage>
</organism>
<dbReference type="Proteomes" id="UP001144256">
    <property type="component" value="Unassembled WGS sequence"/>
</dbReference>
<sequence>MNSFGELFNIILKDRRKWDYYNNTHCKCDRYQNVLNNSRDFIESILSNGKKLSAFSREQYKLLEYGCRLKHTVSLYFMGIIFYENVSLIKKEIDYYIKQKDKYINKNGPFADFGRNSYECDTSFSYFWFLTCFYHDFGYSFEMEDKKSALVRLFEVLDGHLNFALPRGSHRTGVPKVISDNIQNYINYRYKVNNKLDHGIVASILFWEERKKDYYNRRGECKENTFISDDRLWSKDILYNIHLPVAWTICAHNVWFIKEHSEYVDDYRNYGLEKLIIDRPKINIHNHPILFLLSIVDTIDPVKLLLDSKVHNFNLNDLNLINFEFSHNKIFYQINFNDIIVNSRYKENIKNMDTWLVSNLEYKDKIFEITI</sequence>